<sequence>MAGKIVDVTLRLIDKISSPLNAVGASLKDSSGQWIKAGKDIEKAGNSISAVGGKLTTAITVPVASMGVAAVQNFGNVDKTLKLVESTMGDTKWATGDLEGALKKAAANSVFTMDEAADATLNFARQGFDAKKSAEMLEPALSLAAGTATDLSEVTSGLGNTLKVFESQGLTASDAANIFAQAQAQANTTTSDLFEAMSVGSSIFKTVGWSMQDLAAVTDVFGDNFISGSEGATAMKTGLARLVSPAKDGAAWIKKLSLNVTNADGTMKSMVEVQGQLHDAFAGLTQEQQMQAASAIFGKNQMGKWLTLINTAPETVQNYRNSLDDLDGTAKGMADSLLSGVGGSIEKLKSTFDVFTYSIGSNLAGPAQKGIDKITGMIDAFNNLDEAAQKNIMKYAGIAAAIGPTILVFGKTVSTIGKVVTAVGKVGKAFKTFGTIAGLVTSPVGIVITILAGLVVAGVLVYKNWDKIKATATKVFRYVQKIMQTCGASGDSLKEKLTPIGGKFTEIGEHAKALWVAIQPVMTKIGGIAKEVFKGVLGGAIGAAIGFLKGLATSAEDTIGGVLKIFDGLIVFLTGVFTGNWRKAFEGLKEIFAGVFESLAGLCKTPLNAVIGLINGAIAGINNIGVTIPDWVPEVGGKDFHINLPTIPMLYSGTMDWKGGPAMIHDRGAEIVDLPSGTRVYPHDKSLRKAYQDGAASKGRTGVVIEKIADTIVFKKEEDMDKFIDKFAKKLEEIQNNGGGNDDGYIPELG</sequence>
<keyword evidence="2" id="KW-1133">Transmembrane helix</keyword>
<keyword evidence="2" id="KW-0472">Membrane</keyword>
<evidence type="ECO:0000259" key="3">
    <source>
        <dbReference type="Pfam" id="PF10145"/>
    </source>
</evidence>
<name>A0A3R6GFF2_9FIRM</name>
<feature type="transmembrane region" description="Helical" evidence="2">
    <location>
        <begin position="558"/>
        <end position="579"/>
    </location>
</feature>
<dbReference type="PANTHER" id="PTHR37813">
    <property type="entry name" value="FELS-2 PROPHAGE PROTEIN"/>
    <property type="match status" value="1"/>
</dbReference>
<keyword evidence="2" id="KW-0812">Transmembrane</keyword>
<feature type="transmembrane region" description="Helical" evidence="2">
    <location>
        <begin position="436"/>
        <end position="462"/>
    </location>
</feature>
<evidence type="ECO:0000256" key="2">
    <source>
        <dbReference type="SAM" id="Phobius"/>
    </source>
</evidence>
<comment type="caution">
    <text evidence="4">The sequence shown here is derived from an EMBL/GenBank/DDBJ whole genome shotgun (WGS) entry which is preliminary data.</text>
</comment>
<proteinExistence type="predicted"/>
<evidence type="ECO:0000313" key="4">
    <source>
        <dbReference type="EMBL" id="RHN07190.1"/>
    </source>
</evidence>
<dbReference type="PANTHER" id="PTHR37813:SF1">
    <property type="entry name" value="FELS-2 PROPHAGE PROTEIN"/>
    <property type="match status" value="1"/>
</dbReference>
<organism evidence="4 5">
    <name type="scientific">Roseburia intestinalis</name>
    <dbReference type="NCBI Taxonomy" id="166486"/>
    <lineage>
        <taxon>Bacteria</taxon>
        <taxon>Bacillati</taxon>
        <taxon>Bacillota</taxon>
        <taxon>Clostridia</taxon>
        <taxon>Lachnospirales</taxon>
        <taxon>Lachnospiraceae</taxon>
        <taxon>Roseburia</taxon>
    </lineage>
</organism>
<gene>
    <name evidence="4" type="ORF">DWZ31_11465</name>
</gene>
<protein>
    <submittedName>
        <fullName evidence="4">Phage tail tape measure protein</fullName>
    </submittedName>
</protein>
<dbReference type="RefSeq" id="WP_118412433.1">
    <property type="nucleotide sequence ID" value="NZ_QRPI01000004.1"/>
</dbReference>
<dbReference type="Pfam" id="PF10145">
    <property type="entry name" value="PhageMin_Tail"/>
    <property type="match status" value="1"/>
</dbReference>
<keyword evidence="1" id="KW-1188">Viral release from host cell</keyword>
<evidence type="ECO:0000313" key="5">
    <source>
        <dbReference type="Proteomes" id="UP000283586"/>
    </source>
</evidence>
<dbReference type="EMBL" id="QRQN01000013">
    <property type="protein sequence ID" value="RHN07190.1"/>
    <property type="molecule type" value="Genomic_DNA"/>
</dbReference>
<reference evidence="4 5" key="1">
    <citation type="submission" date="2018-08" db="EMBL/GenBank/DDBJ databases">
        <title>A genome reference for cultivated species of the human gut microbiota.</title>
        <authorList>
            <person name="Zou Y."/>
            <person name="Xue W."/>
            <person name="Luo G."/>
        </authorList>
    </citation>
    <scope>NUCLEOTIDE SEQUENCE [LARGE SCALE GENOMIC DNA]</scope>
    <source>
        <strain evidence="4 5">AF31-21AC</strain>
    </source>
</reference>
<dbReference type="NCBIfam" id="TIGR01760">
    <property type="entry name" value="tape_meas_TP901"/>
    <property type="match status" value="1"/>
</dbReference>
<dbReference type="Proteomes" id="UP000283586">
    <property type="component" value="Unassembled WGS sequence"/>
</dbReference>
<evidence type="ECO:0000256" key="1">
    <source>
        <dbReference type="ARBA" id="ARBA00022612"/>
    </source>
</evidence>
<feature type="domain" description="Phage tail tape measure protein" evidence="3">
    <location>
        <begin position="103"/>
        <end position="298"/>
    </location>
</feature>
<feature type="transmembrane region" description="Helical" evidence="2">
    <location>
        <begin position="532"/>
        <end position="552"/>
    </location>
</feature>
<dbReference type="InterPro" id="IPR010090">
    <property type="entry name" value="Phage_tape_meas"/>
</dbReference>
<dbReference type="AlphaFoldDB" id="A0A3R6GFF2"/>
<accession>A0A3R6GFF2</accession>